<gene>
    <name evidence="3" type="ORF">GIB67_029677</name>
</gene>
<protein>
    <recommendedName>
        <fullName evidence="2">Serpin domain-containing protein</fullName>
    </recommendedName>
</protein>
<dbReference type="InterPro" id="IPR023796">
    <property type="entry name" value="Serpin_dom"/>
</dbReference>
<dbReference type="SUPFAM" id="SSF56574">
    <property type="entry name" value="Serpins"/>
    <property type="match status" value="2"/>
</dbReference>
<dbReference type="GO" id="GO:0004867">
    <property type="term" value="F:serine-type endopeptidase inhibitor activity"/>
    <property type="evidence" value="ECO:0007669"/>
    <property type="project" value="InterPro"/>
</dbReference>
<feature type="domain" description="Serpin" evidence="2">
    <location>
        <begin position="173"/>
        <end position="234"/>
    </location>
</feature>
<dbReference type="InterPro" id="IPR042178">
    <property type="entry name" value="Serpin_sf_1"/>
</dbReference>
<dbReference type="GO" id="GO:0005615">
    <property type="term" value="C:extracellular space"/>
    <property type="evidence" value="ECO:0007669"/>
    <property type="project" value="InterPro"/>
</dbReference>
<proteinExistence type="inferred from homology"/>
<dbReference type="InterPro" id="IPR000215">
    <property type="entry name" value="Serpin_fam"/>
</dbReference>
<dbReference type="Gene3D" id="2.30.39.10">
    <property type="entry name" value="Alpha-1-antitrypsin, domain 1"/>
    <property type="match status" value="1"/>
</dbReference>
<dbReference type="EMBL" id="JACGCM010002205">
    <property type="protein sequence ID" value="KAF6143508.1"/>
    <property type="molecule type" value="Genomic_DNA"/>
</dbReference>
<organism evidence="3 4">
    <name type="scientific">Kingdonia uniflora</name>
    <dbReference type="NCBI Taxonomy" id="39325"/>
    <lineage>
        <taxon>Eukaryota</taxon>
        <taxon>Viridiplantae</taxon>
        <taxon>Streptophyta</taxon>
        <taxon>Embryophyta</taxon>
        <taxon>Tracheophyta</taxon>
        <taxon>Spermatophyta</taxon>
        <taxon>Magnoliopsida</taxon>
        <taxon>Ranunculales</taxon>
        <taxon>Circaeasteraceae</taxon>
        <taxon>Kingdonia</taxon>
    </lineage>
</organism>
<sequence>MLWFLKSKSLDHLSSVGSQLIDFVSGALTEEGPRLSFVNGIWVEKSLALKPSFEEIASSIYRAETEAVDFEKRDGLHSLIEKASSDSGFFDRHLPKQKVEVRNFKIPKFKISFGFEASRALHDLGLVLPFDGNKAEFAELVTVPRESGAVYVSRAYHKCLVEVDEEGTEAAASLTFTLAEEVRAEVNKWAEKATNGFIKDALPPGSIENRTRLLLTNALYFKGIWKYEFEERFNYEQEILSS</sequence>
<dbReference type="AlphaFoldDB" id="A0A7J7LLU2"/>
<evidence type="ECO:0000313" key="3">
    <source>
        <dbReference type="EMBL" id="KAF6143508.1"/>
    </source>
</evidence>
<dbReference type="Gene3D" id="6.20.40.10">
    <property type="match status" value="1"/>
</dbReference>
<keyword evidence="4" id="KW-1185">Reference proteome</keyword>
<comment type="similarity">
    <text evidence="1">Belongs to the serpin family.</text>
</comment>
<comment type="caution">
    <text evidence="3">The sequence shown here is derived from an EMBL/GenBank/DDBJ whole genome shotgun (WGS) entry which is preliminary data.</text>
</comment>
<evidence type="ECO:0000259" key="2">
    <source>
        <dbReference type="Pfam" id="PF00079"/>
    </source>
</evidence>
<evidence type="ECO:0000256" key="1">
    <source>
        <dbReference type="ARBA" id="ARBA00009500"/>
    </source>
</evidence>
<dbReference type="Proteomes" id="UP000541444">
    <property type="component" value="Unassembled WGS sequence"/>
</dbReference>
<accession>A0A7J7LLU2</accession>
<feature type="domain" description="Serpin" evidence="2">
    <location>
        <begin position="25"/>
        <end position="75"/>
    </location>
</feature>
<evidence type="ECO:0000313" key="4">
    <source>
        <dbReference type="Proteomes" id="UP000541444"/>
    </source>
</evidence>
<reference evidence="3 4" key="1">
    <citation type="journal article" date="2020" name="IScience">
        <title>Genome Sequencing of the Endangered Kingdonia uniflora (Circaeasteraceae, Ranunculales) Reveals Potential Mechanisms of Evolutionary Specialization.</title>
        <authorList>
            <person name="Sun Y."/>
            <person name="Deng T."/>
            <person name="Zhang A."/>
            <person name="Moore M.J."/>
            <person name="Landis J.B."/>
            <person name="Lin N."/>
            <person name="Zhang H."/>
            <person name="Zhang X."/>
            <person name="Huang J."/>
            <person name="Zhang X."/>
            <person name="Sun H."/>
            <person name="Wang H."/>
        </authorList>
    </citation>
    <scope>NUCLEOTIDE SEQUENCE [LARGE SCALE GENOMIC DNA]</scope>
    <source>
        <strain evidence="3">TB1705</strain>
        <tissue evidence="3">Leaf</tissue>
    </source>
</reference>
<dbReference type="PANTHER" id="PTHR11461">
    <property type="entry name" value="SERINE PROTEASE INHIBITOR, SERPIN"/>
    <property type="match status" value="1"/>
</dbReference>
<dbReference type="PANTHER" id="PTHR11461:SF211">
    <property type="entry name" value="GH10112P-RELATED"/>
    <property type="match status" value="1"/>
</dbReference>
<dbReference type="OrthoDB" id="1063785at2759"/>
<dbReference type="Pfam" id="PF00079">
    <property type="entry name" value="Serpin"/>
    <property type="match status" value="2"/>
</dbReference>
<dbReference type="Gene3D" id="3.30.497.10">
    <property type="entry name" value="Antithrombin, subunit I, domain 2"/>
    <property type="match status" value="1"/>
</dbReference>
<dbReference type="InterPro" id="IPR042185">
    <property type="entry name" value="Serpin_sf_2"/>
</dbReference>
<dbReference type="InterPro" id="IPR036186">
    <property type="entry name" value="Serpin_sf"/>
</dbReference>
<name>A0A7J7LLU2_9MAGN</name>